<gene>
    <name evidence="1" type="ORF">GCK32_009267</name>
</gene>
<keyword evidence="2" id="KW-1185">Reference proteome</keyword>
<evidence type="ECO:0000313" key="1">
    <source>
        <dbReference type="EMBL" id="KAK5983214.1"/>
    </source>
</evidence>
<proteinExistence type="predicted"/>
<reference evidence="1 2" key="1">
    <citation type="submission" date="2019-10" db="EMBL/GenBank/DDBJ databases">
        <title>Assembly and Annotation for the nematode Trichostrongylus colubriformis.</title>
        <authorList>
            <person name="Martin J."/>
        </authorList>
    </citation>
    <scope>NUCLEOTIDE SEQUENCE [LARGE SCALE GENOMIC DNA]</scope>
    <source>
        <strain evidence="1">G859</strain>
        <tissue evidence="1">Whole worm</tissue>
    </source>
</reference>
<sequence>MRYNLKLATVMVADNYDSGLRAAFLLGEAIMAIDIETLFEESKVVMLALCASYVVTDEAPCLNKGFLAVFPSSDTASRGNTEEKIKRLRRENGRSKKMSSEEKLVAYSVISANVNVLVNNDTDEALAKLTGIDDLIDWASKIKPSSAW</sequence>
<name>A0AAN8FTF6_TRICO</name>
<accession>A0AAN8FTF6</accession>
<comment type="caution">
    <text evidence="1">The sequence shown here is derived from an EMBL/GenBank/DDBJ whole genome shotgun (WGS) entry which is preliminary data.</text>
</comment>
<protein>
    <submittedName>
        <fullName evidence="1">Uncharacterized protein</fullName>
    </submittedName>
</protein>
<dbReference type="AlphaFoldDB" id="A0AAN8FTF6"/>
<dbReference type="Proteomes" id="UP001331761">
    <property type="component" value="Unassembled WGS sequence"/>
</dbReference>
<evidence type="ECO:0000313" key="2">
    <source>
        <dbReference type="Proteomes" id="UP001331761"/>
    </source>
</evidence>
<organism evidence="1 2">
    <name type="scientific">Trichostrongylus colubriformis</name>
    <name type="common">Black scour worm</name>
    <dbReference type="NCBI Taxonomy" id="6319"/>
    <lineage>
        <taxon>Eukaryota</taxon>
        <taxon>Metazoa</taxon>
        <taxon>Ecdysozoa</taxon>
        <taxon>Nematoda</taxon>
        <taxon>Chromadorea</taxon>
        <taxon>Rhabditida</taxon>
        <taxon>Rhabditina</taxon>
        <taxon>Rhabditomorpha</taxon>
        <taxon>Strongyloidea</taxon>
        <taxon>Trichostrongylidae</taxon>
        <taxon>Trichostrongylus</taxon>
    </lineage>
</organism>
<dbReference type="EMBL" id="WIXE01004236">
    <property type="protein sequence ID" value="KAK5983214.1"/>
    <property type="molecule type" value="Genomic_DNA"/>
</dbReference>